<dbReference type="AlphaFoldDB" id="A0A0A9BZH7"/>
<organism evidence="2">
    <name type="scientific">Arundo donax</name>
    <name type="common">Giant reed</name>
    <name type="synonym">Donax arundinaceus</name>
    <dbReference type="NCBI Taxonomy" id="35708"/>
    <lineage>
        <taxon>Eukaryota</taxon>
        <taxon>Viridiplantae</taxon>
        <taxon>Streptophyta</taxon>
        <taxon>Embryophyta</taxon>
        <taxon>Tracheophyta</taxon>
        <taxon>Spermatophyta</taxon>
        <taxon>Magnoliopsida</taxon>
        <taxon>Liliopsida</taxon>
        <taxon>Poales</taxon>
        <taxon>Poaceae</taxon>
        <taxon>PACMAD clade</taxon>
        <taxon>Arundinoideae</taxon>
        <taxon>Arundineae</taxon>
        <taxon>Arundo</taxon>
    </lineage>
</organism>
<sequence>MPCPVNQPSKPTAALPHRLRLQLTAPSHPHLPVTAASLSQQPAHTRNHGRRGYFPRPISSEPRPPAPARSLRAALAVPHHRQAQASSSHSNFFATSLLLPQVRPPPIRSLRAAPVKLPAR</sequence>
<evidence type="ECO:0000256" key="1">
    <source>
        <dbReference type="SAM" id="MobiDB-lite"/>
    </source>
</evidence>
<reference evidence="2" key="2">
    <citation type="journal article" date="2015" name="Data Brief">
        <title>Shoot transcriptome of the giant reed, Arundo donax.</title>
        <authorList>
            <person name="Barrero R.A."/>
            <person name="Guerrero F.D."/>
            <person name="Moolhuijzen P."/>
            <person name="Goolsby J.A."/>
            <person name="Tidwell J."/>
            <person name="Bellgard S.E."/>
            <person name="Bellgard M.I."/>
        </authorList>
    </citation>
    <scope>NUCLEOTIDE SEQUENCE</scope>
    <source>
        <tissue evidence="2">Shoot tissue taken approximately 20 cm above the soil surface</tissue>
    </source>
</reference>
<reference evidence="2" key="1">
    <citation type="submission" date="2014-09" db="EMBL/GenBank/DDBJ databases">
        <authorList>
            <person name="Magalhaes I.L.F."/>
            <person name="Oliveira U."/>
            <person name="Santos F.R."/>
            <person name="Vidigal T.H.D.A."/>
            <person name="Brescovit A.D."/>
            <person name="Santos A.J."/>
        </authorList>
    </citation>
    <scope>NUCLEOTIDE SEQUENCE</scope>
    <source>
        <tissue evidence="2">Shoot tissue taken approximately 20 cm above the soil surface</tissue>
    </source>
</reference>
<name>A0A0A9BZH7_ARUDO</name>
<accession>A0A0A9BZH7</accession>
<dbReference type="EMBL" id="GBRH01233233">
    <property type="protein sequence ID" value="JAD64662.1"/>
    <property type="molecule type" value="Transcribed_RNA"/>
</dbReference>
<feature type="region of interest" description="Disordered" evidence="1">
    <location>
        <begin position="24"/>
        <end position="70"/>
    </location>
</feature>
<evidence type="ECO:0000313" key="2">
    <source>
        <dbReference type="EMBL" id="JAD64662.1"/>
    </source>
</evidence>
<proteinExistence type="predicted"/>
<protein>
    <submittedName>
        <fullName evidence="2">Uncharacterized protein</fullName>
    </submittedName>
</protein>